<organism evidence="3 4">
    <name type="scientific">Actinoplanes utahensis</name>
    <dbReference type="NCBI Taxonomy" id="1869"/>
    <lineage>
        <taxon>Bacteria</taxon>
        <taxon>Bacillati</taxon>
        <taxon>Actinomycetota</taxon>
        <taxon>Actinomycetes</taxon>
        <taxon>Micromonosporales</taxon>
        <taxon>Micromonosporaceae</taxon>
        <taxon>Actinoplanes</taxon>
    </lineage>
</organism>
<sequence length="255" mass="27256">MTNPLDHPALLRLIGERSTAFRDAVTAAPGLGTQVPTCPAWTLFDLVRHVGEVQRRWAATVTAGPADGPTQGVAEDAPELPREKEALLAWSAESTRALLDALRAAGPDRECWTWWGGSQTPQTSGGVARHQLQEVAVHTYDAQATGDGGRPLPEEVALDGVEEFLETCCAGPYSWPYEPGAVDYATVEGPAWRLTLTGDGVHSAPVPTPSDEAAATLTGTASDLVLALYARIPVDLLKIDGNRRVFDELLAWDPE</sequence>
<dbReference type="RefSeq" id="WP_043529968.1">
    <property type="nucleotide sequence ID" value="NZ_BAABKU010000049.1"/>
</dbReference>
<proteinExistence type="predicted"/>
<evidence type="ECO:0008006" key="5">
    <source>
        <dbReference type="Google" id="ProtNLM"/>
    </source>
</evidence>
<reference evidence="3 4" key="1">
    <citation type="submission" date="2014-10" db="EMBL/GenBank/DDBJ databases">
        <title>Draft genome sequence of Actinoplanes utahensis NRRL 12052.</title>
        <authorList>
            <person name="Velasco-Bucheli B."/>
            <person name="del Cerro C."/>
            <person name="Hormigo D."/>
            <person name="Garcia J.L."/>
            <person name="Acebal C."/>
            <person name="Arroyo M."/>
            <person name="de la Mata I."/>
        </authorList>
    </citation>
    <scope>NUCLEOTIDE SEQUENCE [LARGE SCALE GENOMIC DNA]</scope>
    <source>
        <strain evidence="3 4">NRRL 12052</strain>
    </source>
</reference>
<protein>
    <recommendedName>
        <fullName evidence="5">Mycothiol-dependent maleylpyruvate isomerase metal-binding domain-containing protein</fullName>
    </recommendedName>
</protein>
<dbReference type="PANTHER" id="PTHR40758:SF1">
    <property type="entry name" value="CONSERVED PROTEIN"/>
    <property type="match status" value="1"/>
</dbReference>
<dbReference type="OrthoDB" id="3671213at2"/>
<evidence type="ECO:0000313" key="4">
    <source>
        <dbReference type="Proteomes" id="UP000054537"/>
    </source>
</evidence>
<accession>A0A0A6UDX1</accession>
<evidence type="ECO:0000313" key="3">
    <source>
        <dbReference type="EMBL" id="KHD74230.1"/>
    </source>
</evidence>
<name>A0A0A6UDX1_ACTUT</name>
<dbReference type="InterPro" id="IPR024344">
    <property type="entry name" value="MDMPI_metal-binding"/>
</dbReference>
<dbReference type="eggNOG" id="COG0511">
    <property type="taxonomic scope" value="Bacteria"/>
</dbReference>
<dbReference type="Gene3D" id="1.20.120.450">
    <property type="entry name" value="dinb family like domain"/>
    <property type="match status" value="1"/>
</dbReference>
<feature type="domain" description="Mycothiol-dependent maleylpyruvate isomerase metal-binding" evidence="2">
    <location>
        <begin position="11"/>
        <end position="143"/>
    </location>
</feature>
<dbReference type="PANTHER" id="PTHR40758">
    <property type="entry name" value="CONSERVED PROTEIN"/>
    <property type="match status" value="1"/>
</dbReference>
<dbReference type="InterPro" id="IPR034660">
    <property type="entry name" value="DinB/YfiT-like"/>
</dbReference>
<dbReference type="NCBIfam" id="TIGR03083">
    <property type="entry name" value="maleylpyruvate isomerase family mycothiol-dependent enzyme"/>
    <property type="match status" value="1"/>
</dbReference>
<dbReference type="STRING" id="1869.MB27_29810"/>
<keyword evidence="4" id="KW-1185">Reference proteome</keyword>
<evidence type="ECO:0000259" key="1">
    <source>
        <dbReference type="Pfam" id="PF07398"/>
    </source>
</evidence>
<dbReference type="Proteomes" id="UP000054537">
    <property type="component" value="Unassembled WGS sequence"/>
</dbReference>
<dbReference type="Pfam" id="PF11716">
    <property type="entry name" value="MDMPI_N"/>
    <property type="match status" value="1"/>
</dbReference>
<dbReference type="AlphaFoldDB" id="A0A0A6UDX1"/>
<comment type="caution">
    <text evidence="3">The sequence shown here is derived from an EMBL/GenBank/DDBJ whole genome shotgun (WGS) entry which is preliminary data.</text>
</comment>
<dbReference type="InterPro" id="IPR010872">
    <property type="entry name" value="MDMPI_C-term_domain"/>
</dbReference>
<evidence type="ECO:0000259" key="2">
    <source>
        <dbReference type="Pfam" id="PF11716"/>
    </source>
</evidence>
<gene>
    <name evidence="3" type="ORF">MB27_29810</name>
</gene>
<dbReference type="InterPro" id="IPR017517">
    <property type="entry name" value="Maleyloyr_isom"/>
</dbReference>
<dbReference type="GO" id="GO:0046872">
    <property type="term" value="F:metal ion binding"/>
    <property type="evidence" value="ECO:0007669"/>
    <property type="project" value="InterPro"/>
</dbReference>
<dbReference type="SUPFAM" id="SSF109854">
    <property type="entry name" value="DinB/YfiT-like putative metalloenzymes"/>
    <property type="match status" value="1"/>
</dbReference>
<dbReference type="Pfam" id="PF07398">
    <property type="entry name" value="MDMPI_C"/>
    <property type="match status" value="1"/>
</dbReference>
<dbReference type="GO" id="GO:0005886">
    <property type="term" value="C:plasma membrane"/>
    <property type="evidence" value="ECO:0007669"/>
    <property type="project" value="TreeGrafter"/>
</dbReference>
<dbReference type="EMBL" id="JRTT01000049">
    <property type="protein sequence ID" value="KHD74230.1"/>
    <property type="molecule type" value="Genomic_DNA"/>
</dbReference>
<feature type="domain" description="MDMPI C-terminal" evidence="1">
    <location>
        <begin position="155"/>
        <end position="247"/>
    </location>
</feature>